<evidence type="ECO:0000256" key="2">
    <source>
        <dbReference type="SAM" id="Phobius"/>
    </source>
</evidence>
<organism evidence="3 4">
    <name type="scientific">Agromyces terreus</name>
    <dbReference type="NCBI Taxonomy" id="424795"/>
    <lineage>
        <taxon>Bacteria</taxon>
        <taxon>Bacillati</taxon>
        <taxon>Actinomycetota</taxon>
        <taxon>Actinomycetes</taxon>
        <taxon>Micrococcales</taxon>
        <taxon>Microbacteriaceae</taxon>
        <taxon>Agromyces</taxon>
    </lineage>
</organism>
<feature type="transmembrane region" description="Helical" evidence="2">
    <location>
        <begin position="571"/>
        <end position="595"/>
    </location>
</feature>
<feature type="region of interest" description="Disordered" evidence="1">
    <location>
        <begin position="1"/>
        <end position="32"/>
    </location>
</feature>
<feature type="transmembrane region" description="Helical" evidence="2">
    <location>
        <begin position="533"/>
        <end position="550"/>
    </location>
</feature>
<name>A0A9X2H1Q1_9MICO</name>
<sequence length="708" mass="78081">MRLTEATPPPEAEAADDAPGGDAWQPRARRAGTAPADGAYDIALVVVHGMGAAYKSQILLEWAEPLLARMDWMARDRIYGAVDSDGVRLETSDLAGDAPIVGATVTFPKRRATTPDGDPIGPVERITKRIAIVEARWSDSFVPLSRSQIFRWAAPFMWRAVRRMLRLFWATLVMLPWYTLVEHALTPRRGLALLLKALTFLFDLVRVVVGFAVYLPLSAFVLAVAVVLTPVLPLVSPLLLIPALKKAAESVIDGIAESIGDVTAWKETPVRANAMRLVVRQAIERAKALVGDGDVHVFAHSQGAAVSTFTLFEEMDPNAYNVRQLTTVGAAVTLLGRDKWRGRSDVYKPVQNWITARKDQDRPVQWANHWAIWDPFSSGPIADDPRKARERWRASYFPRRTTGALGPEEHAVHNVSQPIFDHTYYYLNTLQVVEPTIRNLLGPDFPGPPPEVAYLENRLNVINKKSLGTNLLASVVIAALLPGITAVSAFFATVLVWLASPFALIGDLLNGAEPAPDATAGIGFLQADGMLTGWGWLVAGGLVAALLIWVNQVITGYVERTLLWDRCPLPVGWWLGLTSIPRLVYVTGAAVVVWFSVTQWWQIADPWRWWLGAAFVVVTLFCWLEARFAPAPVVVPARTAQEEVKRIVADAERPLSLSIARRSTAYSRTLGRRQELLVPEGWWAEAWARAFHGWPEKQAQAKATAGAS</sequence>
<dbReference type="RefSeq" id="WP_197738307.1">
    <property type="nucleotide sequence ID" value="NZ_BAAANU010000058.1"/>
</dbReference>
<dbReference type="Proteomes" id="UP001139722">
    <property type="component" value="Unassembled WGS sequence"/>
</dbReference>
<dbReference type="SUPFAM" id="SSF53474">
    <property type="entry name" value="alpha/beta-Hydrolases"/>
    <property type="match status" value="1"/>
</dbReference>
<keyword evidence="2" id="KW-0472">Membrane</keyword>
<reference evidence="3" key="1">
    <citation type="submission" date="2022-06" db="EMBL/GenBank/DDBJ databases">
        <title>Sequencing the genomes of 1000 actinobacteria strains.</title>
        <authorList>
            <person name="Klenk H.-P."/>
        </authorList>
    </citation>
    <scope>NUCLEOTIDE SEQUENCE</scope>
    <source>
        <strain evidence="3">DSM 22016</strain>
    </source>
</reference>
<evidence type="ECO:0000256" key="1">
    <source>
        <dbReference type="SAM" id="MobiDB-lite"/>
    </source>
</evidence>
<keyword evidence="2" id="KW-1133">Transmembrane helix</keyword>
<feature type="transmembrane region" description="Helical" evidence="2">
    <location>
        <begin position="607"/>
        <end position="624"/>
    </location>
</feature>
<feature type="transmembrane region" description="Helical" evidence="2">
    <location>
        <begin position="164"/>
        <end position="181"/>
    </location>
</feature>
<feature type="transmembrane region" description="Helical" evidence="2">
    <location>
        <begin position="471"/>
        <end position="499"/>
    </location>
</feature>
<dbReference type="EMBL" id="JAMZDY010000001">
    <property type="protein sequence ID" value="MCP2370983.1"/>
    <property type="molecule type" value="Genomic_DNA"/>
</dbReference>
<feature type="transmembrane region" description="Helical" evidence="2">
    <location>
        <begin position="220"/>
        <end position="241"/>
    </location>
</feature>
<protein>
    <recommendedName>
        <fullName evidence="5">Alpha/beta hydrolase</fullName>
    </recommendedName>
</protein>
<evidence type="ECO:0000313" key="3">
    <source>
        <dbReference type="EMBL" id="MCP2370983.1"/>
    </source>
</evidence>
<keyword evidence="2" id="KW-0812">Transmembrane</keyword>
<gene>
    <name evidence="3" type="ORF">BJ978_001659</name>
</gene>
<evidence type="ECO:0000313" key="4">
    <source>
        <dbReference type="Proteomes" id="UP001139722"/>
    </source>
</evidence>
<dbReference type="AlphaFoldDB" id="A0A9X2H1Q1"/>
<feature type="transmembrane region" description="Helical" evidence="2">
    <location>
        <begin position="193"/>
        <end position="214"/>
    </location>
</feature>
<proteinExistence type="predicted"/>
<keyword evidence="4" id="KW-1185">Reference proteome</keyword>
<evidence type="ECO:0008006" key="5">
    <source>
        <dbReference type="Google" id="ProtNLM"/>
    </source>
</evidence>
<comment type="caution">
    <text evidence="3">The sequence shown here is derived from an EMBL/GenBank/DDBJ whole genome shotgun (WGS) entry which is preliminary data.</text>
</comment>
<accession>A0A9X2H1Q1</accession>
<dbReference type="InterPro" id="IPR029058">
    <property type="entry name" value="AB_hydrolase_fold"/>
</dbReference>